<dbReference type="AlphaFoldDB" id="A0A0S4J7C7"/>
<protein>
    <submittedName>
        <fullName evidence="2">Uncharacterized protein</fullName>
    </submittedName>
</protein>
<evidence type="ECO:0000256" key="1">
    <source>
        <dbReference type="SAM" id="MobiDB-lite"/>
    </source>
</evidence>
<gene>
    <name evidence="2" type="ORF">BSAL_91150</name>
</gene>
<dbReference type="Proteomes" id="UP000051952">
    <property type="component" value="Unassembled WGS sequence"/>
</dbReference>
<sequence length="194" mass="21241">MRTAFDALDGLRACRRHFFVLLRGRRGDTQPPMLLQVHCAEESLTAVDFSDFVSSENDEELFRDATDNAAGAGVSATTMMRSSSGIFVGRSDISPAAAKSAQDPPFVLLPTLSGYGDEVYWDSDGNAVVRRTSSVVVRRHDNEVVVLNTKEERMLSAEGQERHVHDLGSDHSSSSERIVAQSSLQSSLRDLVPQ</sequence>
<organism evidence="2 3">
    <name type="scientific">Bodo saltans</name>
    <name type="common">Flagellated protozoan</name>
    <dbReference type="NCBI Taxonomy" id="75058"/>
    <lineage>
        <taxon>Eukaryota</taxon>
        <taxon>Discoba</taxon>
        <taxon>Euglenozoa</taxon>
        <taxon>Kinetoplastea</taxon>
        <taxon>Metakinetoplastina</taxon>
        <taxon>Eubodonida</taxon>
        <taxon>Bodonidae</taxon>
        <taxon>Bodo</taxon>
    </lineage>
</organism>
<feature type="compositionally biased region" description="Basic and acidic residues" evidence="1">
    <location>
        <begin position="156"/>
        <end position="169"/>
    </location>
</feature>
<name>A0A0S4J7C7_BODSA</name>
<dbReference type="VEuPathDB" id="TriTrypDB:BSAL_91150"/>
<proteinExistence type="predicted"/>
<accession>A0A0S4J7C7</accession>
<evidence type="ECO:0000313" key="3">
    <source>
        <dbReference type="Proteomes" id="UP000051952"/>
    </source>
</evidence>
<feature type="region of interest" description="Disordered" evidence="1">
    <location>
        <begin position="156"/>
        <end position="194"/>
    </location>
</feature>
<feature type="compositionally biased region" description="Polar residues" evidence="1">
    <location>
        <begin position="170"/>
        <end position="188"/>
    </location>
</feature>
<keyword evidence="3" id="KW-1185">Reference proteome</keyword>
<reference evidence="3" key="1">
    <citation type="submission" date="2015-09" db="EMBL/GenBank/DDBJ databases">
        <authorList>
            <consortium name="Pathogen Informatics"/>
        </authorList>
    </citation>
    <scope>NUCLEOTIDE SEQUENCE [LARGE SCALE GENOMIC DNA]</scope>
    <source>
        <strain evidence="3">Lake Konstanz</strain>
    </source>
</reference>
<evidence type="ECO:0000313" key="2">
    <source>
        <dbReference type="EMBL" id="CUG85944.1"/>
    </source>
</evidence>
<dbReference type="EMBL" id="CYKH01001212">
    <property type="protein sequence ID" value="CUG85944.1"/>
    <property type="molecule type" value="Genomic_DNA"/>
</dbReference>